<reference evidence="7" key="1">
    <citation type="journal article" date="2014" name="Front. Microbiol.">
        <title>High frequency of phylogenetically diverse reductive dehalogenase-homologous genes in deep subseafloor sedimentary metagenomes.</title>
        <authorList>
            <person name="Kawai M."/>
            <person name="Futagami T."/>
            <person name="Toyoda A."/>
            <person name="Takaki Y."/>
            <person name="Nishi S."/>
            <person name="Hori S."/>
            <person name="Arai W."/>
            <person name="Tsubouchi T."/>
            <person name="Morono Y."/>
            <person name="Uchiyama I."/>
            <person name="Ito T."/>
            <person name="Fujiyama A."/>
            <person name="Inagaki F."/>
            <person name="Takami H."/>
        </authorList>
    </citation>
    <scope>NUCLEOTIDE SEQUENCE</scope>
    <source>
        <strain evidence="7">Expedition CK06-06</strain>
    </source>
</reference>
<evidence type="ECO:0000256" key="4">
    <source>
        <dbReference type="ARBA" id="ARBA00023136"/>
    </source>
</evidence>
<evidence type="ECO:0000256" key="3">
    <source>
        <dbReference type="ARBA" id="ARBA00022989"/>
    </source>
</evidence>
<keyword evidence="3 5" id="KW-1133">Transmembrane helix</keyword>
<dbReference type="GO" id="GO:0030416">
    <property type="term" value="P:methylamine metabolic process"/>
    <property type="evidence" value="ECO:0007669"/>
    <property type="project" value="InterPro"/>
</dbReference>
<evidence type="ECO:0000259" key="6">
    <source>
        <dbReference type="Pfam" id="PF07291"/>
    </source>
</evidence>
<feature type="transmembrane region" description="Helical" evidence="5">
    <location>
        <begin position="50"/>
        <end position="70"/>
    </location>
</feature>
<comment type="subcellular location">
    <subcellularLocation>
        <location evidence="1">Membrane</location>
        <topology evidence="1">Multi-pass membrane protein</topology>
    </subcellularLocation>
</comment>
<comment type="caution">
    <text evidence="7">The sequence shown here is derived from an EMBL/GenBank/DDBJ whole genome shotgun (WGS) entry which is preliminary data.</text>
</comment>
<organism evidence="7">
    <name type="scientific">marine sediment metagenome</name>
    <dbReference type="NCBI Taxonomy" id="412755"/>
    <lineage>
        <taxon>unclassified sequences</taxon>
        <taxon>metagenomes</taxon>
        <taxon>ecological metagenomes</taxon>
    </lineage>
</organism>
<keyword evidence="2 5" id="KW-0812">Transmembrane</keyword>
<sequence length="135" mass="14595">KIRQPYDFLSSVYEYELVGPKLGMFVAIMLPWVELLVGICLVGGIFVGGALLASIAMAAMFTYVLVSALYRGLDIDCGCFGGDKAVISYFTLLRAVAILVFSGAAYGCVLFFRPRSDNREPELGADHRGTKGAKL</sequence>
<feature type="transmembrane region" description="Helical" evidence="5">
    <location>
        <begin position="22"/>
        <end position="43"/>
    </location>
</feature>
<gene>
    <name evidence="7" type="ORF">S06H3_55964</name>
</gene>
<evidence type="ECO:0000313" key="7">
    <source>
        <dbReference type="EMBL" id="GAI48942.1"/>
    </source>
</evidence>
<evidence type="ECO:0000256" key="1">
    <source>
        <dbReference type="ARBA" id="ARBA00004141"/>
    </source>
</evidence>
<dbReference type="InterPro" id="IPR009908">
    <property type="entry name" value="Methylamine_util_MauE"/>
</dbReference>
<accession>X1NY00</accession>
<evidence type="ECO:0000256" key="5">
    <source>
        <dbReference type="SAM" id="Phobius"/>
    </source>
</evidence>
<proteinExistence type="predicted"/>
<dbReference type="EMBL" id="BARV01035944">
    <property type="protein sequence ID" value="GAI48942.1"/>
    <property type="molecule type" value="Genomic_DNA"/>
</dbReference>
<dbReference type="AlphaFoldDB" id="X1NY00"/>
<name>X1NY00_9ZZZZ</name>
<evidence type="ECO:0000256" key="2">
    <source>
        <dbReference type="ARBA" id="ARBA00022692"/>
    </source>
</evidence>
<feature type="non-terminal residue" evidence="7">
    <location>
        <position position="1"/>
    </location>
</feature>
<dbReference type="Pfam" id="PF07291">
    <property type="entry name" value="MauE"/>
    <property type="match status" value="1"/>
</dbReference>
<feature type="domain" description="Methylamine utilisation protein MauE" evidence="6">
    <location>
        <begin position="1"/>
        <end position="103"/>
    </location>
</feature>
<protein>
    <recommendedName>
        <fullName evidence="6">Methylamine utilisation protein MauE domain-containing protein</fullName>
    </recommendedName>
</protein>
<feature type="transmembrane region" description="Helical" evidence="5">
    <location>
        <begin position="90"/>
        <end position="112"/>
    </location>
</feature>
<dbReference type="GO" id="GO:0016020">
    <property type="term" value="C:membrane"/>
    <property type="evidence" value="ECO:0007669"/>
    <property type="project" value="UniProtKB-SubCell"/>
</dbReference>
<keyword evidence="4 5" id="KW-0472">Membrane</keyword>